<organism evidence="4 5">
    <name type="scientific">Streptomyces griseus</name>
    <dbReference type="NCBI Taxonomy" id="1911"/>
    <lineage>
        <taxon>Bacteria</taxon>
        <taxon>Bacillati</taxon>
        <taxon>Actinomycetota</taxon>
        <taxon>Actinomycetes</taxon>
        <taxon>Kitasatosporales</taxon>
        <taxon>Streptomycetaceae</taxon>
        <taxon>Streptomyces</taxon>
    </lineage>
</organism>
<sequence>MNPRTQNNPENFRSTSFPFTEKISVWLPTPESEALMGGLPTGFRADVWTGEAEFPASADTVEVIIPPYGVGADLLSRFAELPRLRLLQLESAGVEWIRPYVPEGVVLCNAKGAYDRAVTEWVTGVVLAHLLRLPRFEQARRDERWDYTHTDSLEGKRVLLVGYGSLGSALAPVLAGFGAEVAAVARRARPGVHGVDELPGLLPEADIVVLLLPLTEATTGLVDATFLSRIRDGGLLVNAGRGRLVDTDALVAELRGGRLYAALDVTAPEPLPAGHPLWSAPGLILTPHTAGSNTSPPARAMALAKAQLARYAAGEPLANVVGEAGY</sequence>
<evidence type="ECO:0000259" key="3">
    <source>
        <dbReference type="Pfam" id="PF02826"/>
    </source>
</evidence>
<dbReference type="InterPro" id="IPR036291">
    <property type="entry name" value="NAD(P)-bd_dom_sf"/>
</dbReference>
<keyword evidence="2" id="KW-0520">NAD</keyword>
<proteinExistence type="predicted"/>
<keyword evidence="1 4" id="KW-0560">Oxidoreductase</keyword>
<dbReference type="Gene3D" id="3.40.50.720">
    <property type="entry name" value="NAD(P)-binding Rossmann-like Domain"/>
    <property type="match status" value="2"/>
</dbReference>
<gene>
    <name evidence="4" type="ORF">NCTC7807_00771</name>
</gene>
<dbReference type="PANTHER" id="PTHR43333:SF1">
    <property type="entry name" value="D-ISOMER SPECIFIC 2-HYDROXYACID DEHYDROGENASE NAD-BINDING DOMAIN-CONTAINING PROTEIN"/>
    <property type="match status" value="1"/>
</dbReference>
<dbReference type="Pfam" id="PF02826">
    <property type="entry name" value="2-Hacid_dh_C"/>
    <property type="match status" value="1"/>
</dbReference>
<dbReference type="CDD" id="cd12166">
    <property type="entry name" value="2-Hacid_dh_7"/>
    <property type="match status" value="1"/>
</dbReference>
<reference evidence="4 5" key="1">
    <citation type="submission" date="2018-06" db="EMBL/GenBank/DDBJ databases">
        <authorList>
            <consortium name="Pathogen Informatics"/>
            <person name="Doyle S."/>
        </authorList>
    </citation>
    <scope>NUCLEOTIDE SEQUENCE [LARGE SCALE GENOMIC DNA]</scope>
    <source>
        <strain evidence="4 5">NCTC7807</strain>
    </source>
</reference>
<dbReference type="Proteomes" id="UP000254150">
    <property type="component" value="Unassembled WGS sequence"/>
</dbReference>
<name>A0A380MNM1_STRGR</name>
<evidence type="ECO:0000313" key="4">
    <source>
        <dbReference type="EMBL" id="SUO94225.1"/>
    </source>
</evidence>
<evidence type="ECO:0000313" key="5">
    <source>
        <dbReference type="Proteomes" id="UP000254150"/>
    </source>
</evidence>
<protein>
    <submittedName>
        <fullName evidence="4">2-hydroxyacid family dehydrogenase</fullName>
        <ecNumber evidence="4">1.-.-.-</ecNumber>
    </submittedName>
</protein>
<dbReference type="SUPFAM" id="SSF51735">
    <property type="entry name" value="NAD(P)-binding Rossmann-fold domains"/>
    <property type="match status" value="1"/>
</dbReference>
<dbReference type="PANTHER" id="PTHR43333">
    <property type="entry name" value="2-HACID_DH_C DOMAIN-CONTAINING PROTEIN"/>
    <property type="match status" value="1"/>
</dbReference>
<dbReference type="GO" id="GO:0051287">
    <property type="term" value="F:NAD binding"/>
    <property type="evidence" value="ECO:0007669"/>
    <property type="project" value="InterPro"/>
</dbReference>
<evidence type="ECO:0000256" key="2">
    <source>
        <dbReference type="ARBA" id="ARBA00023027"/>
    </source>
</evidence>
<accession>A0A380MNM1</accession>
<dbReference type="EC" id="1.-.-.-" evidence="4"/>
<dbReference type="EMBL" id="UHID01000001">
    <property type="protein sequence ID" value="SUO94225.1"/>
    <property type="molecule type" value="Genomic_DNA"/>
</dbReference>
<dbReference type="GO" id="GO:0016491">
    <property type="term" value="F:oxidoreductase activity"/>
    <property type="evidence" value="ECO:0007669"/>
    <property type="project" value="UniProtKB-KW"/>
</dbReference>
<feature type="domain" description="D-isomer specific 2-hydroxyacid dehydrogenase NAD-binding" evidence="3">
    <location>
        <begin position="124"/>
        <end position="290"/>
    </location>
</feature>
<evidence type="ECO:0000256" key="1">
    <source>
        <dbReference type="ARBA" id="ARBA00023002"/>
    </source>
</evidence>
<dbReference type="InterPro" id="IPR006140">
    <property type="entry name" value="D-isomer_DH_NAD-bd"/>
</dbReference>
<dbReference type="AlphaFoldDB" id="A0A380MNM1"/>